<keyword evidence="5" id="KW-1185">Reference proteome</keyword>
<evidence type="ECO:0000259" key="3">
    <source>
        <dbReference type="Pfam" id="PF04504"/>
    </source>
</evidence>
<feature type="domain" description="Glabrous enhancer-binding protein-like DBD" evidence="3">
    <location>
        <begin position="94"/>
        <end position="181"/>
    </location>
</feature>
<dbReference type="EMBL" id="CM016552">
    <property type="protein sequence ID" value="TKW41777.1"/>
    <property type="molecule type" value="Genomic_DNA"/>
</dbReference>
<evidence type="ECO:0000313" key="4">
    <source>
        <dbReference type="EMBL" id="TKW41777.1"/>
    </source>
</evidence>
<gene>
    <name evidence="4" type="ORF">SEVIR_1G339900v2</name>
</gene>
<feature type="region of interest" description="Disordered" evidence="2">
    <location>
        <begin position="314"/>
        <end position="333"/>
    </location>
</feature>
<dbReference type="GO" id="GO:0005634">
    <property type="term" value="C:nucleus"/>
    <property type="evidence" value="ECO:0007669"/>
    <property type="project" value="TreeGrafter"/>
</dbReference>
<proteinExistence type="inferred from homology"/>
<feature type="region of interest" description="Disordered" evidence="2">
    <location>
        <begin position="1"/>
        <end position="79"/>
    </location>
</feature>
<feature type="compositionally biased region" description="Low complexity" evidence="2">
    <location>
        <begin position="217"/>
        <end position="232"/>
    </location>
</feature>
<dbReference type="GO" id="GO:0006355">
    <property type="term" value="P:regulation of DNA-templated transcription"/>
    <property type="evidence" value="ECO:0007669"/>
    <property type="project" value="InterPro"/>
</dbReference>
<feature type="region of interest" description="Disordered" evidence="2">
    <location>
        <begin position="351"/>
        <end position="384"/>
    </location>
</feature>
<dbReference type="PANTHER" id="PTHR31662:SF97">
    <property type="entry name" value="MYB-LIKE DOMAIN-CONTAINING PROTEIN"/>
    <property type="match status" value="1"/>
</dbReference>
<organism evidence="4 5">
    <name type="scientific">Setaria viridis</name>
    <name type="common">Green bristlegrass</name>
    <name type="synonym">Setaria italica subsp. viridis</name>
    <dbReference type="NCBI Taxonomy" id="4556"/>
    <lineage>
        <taxon>Eukaryota</taxon>
        <taxon>Viridiplantae</taxon>
        <taxon>Streptophyta</taxon>
        <taxon>Embryophyta</taxon>
        <taxon>Tracheophyta</taxon>
        <taxon>Spermatophyta</taxon>
        <taxon>Magnoliopsida</taxon>
        <taxon>Liliopsida</taxon>
        <taxon>Poales</taxon>
        <taxon>Poaceae</taxon>
        <taxon>PACMAD clade</taxon>
        <taxon>Panicoideae</taxon>
        <taxon>Panicodae</taxon>
        <taxon>Paniceae</taxon>
        <taxon>Cenchrinae</taxon>
        <taxon>Setaria</taxon>
    </lineage>
</organism>
<feature type="compositionally biased region" description="Basic and acidic residues" evidence="2">
    <location>
        <begin position="351"/>
        <end position="362"/>
    </location>
</feature>
<sequence length="432" mass="45238">MPSDQLSASTVDADAAPASLSSPRWKKPSSGPHPRTGDCDRGPNPSPLGAPSCRSELKRRLRESAEAARGSGDGGRQRLGLAGVTVGVGHGAVQSLWSDADEVTLLAAAAAFRERTGRVPRLPDAAALFGSIGDSISPHIDEVKAYDKLSRLESKFLHGASGSPAGTHDRRVHDLSTKVWGLANVVSPPEDDSDGQDAEESCSDERRLIIERAPPVDALMPPDAATLDADAAPAPPSPPIAKKHPPSPQRGMDGDRQDPNSSPRGSPSRRSEPNRRLRTSAESTVAAARGSNVDGGHGDVQSLEPGGVAVDVGQRLEPADDGGHGAAPNYPRTWSDADEVTLLEAAAAFRERTGQIPQKREYGTQGCCSAPSGAPSPRTSTRPRCTTSFVASRASSGTRRRGNPPLGTTASCMIFVPKFGALATLWPEMHQP</sequence>
<dbReference type="Proteomes" id="UP000298652">
    <property type="component" value="Chromosome 1"/>
</dbReference>
<name>A0A4U6WRR8_SETVI</name>
<feature type="compositionally biased region" description="Low complexity" evidence="2">
    <location>
        <begin position="12"/>
        <end position="23"/>
    </location>
</feature>
<dbReference type="InterPro" id="IPR007592">
    <property type="entry name" value="GEBP"/>
</dbReference>
<reference evidence="4" key="1">
    <citation type="submission" date="2019-03" db="EMBL/GenBank/DDBJ databases">
        <title>WGS assembly of Setaria viridis.</title>
        <authorList>
            <person name="Huang P."/>
            <person name="Jenkins J."/>
            <person name="Grimwood J."/>
            <person name="Barry K."/>
            <person name="Healey A."/>
            <person name="Mamidi S."/>
            <person name="Sreedasyam A."/>
            <person name="Shu S."/>
            <person name="Feldman M."/>
            <person name="Wu J."/>
            <person name="Yu Y."/>
            <person name="Chen C."/>
            <person name="Johnson J."/>
            <person name="Rokhsar D."/>
            <person name="Baxter I."/>
            <person name="Schmutz J."/>
            <person name="Brutnell T."/>
            <person name="Kellogg E."/>
        </authorList>
    </citation>
    <scope>NUCLEOTIDE SEQUENCE [LARGE SCALE GENOMIC DNA]</scope>
</reference>
<dbReference type="PANTHER" id="PTHR31662">
    <property type="entry name" value="BNAANNG10740D PROTEIN-RELATED"/>
    <property type="match status" value="1"/>
</dbReference>
<feature type="compositionally biased region" description="Low complexity" evidence="2">
    <location>
        <begin position="259"/>
        <end position="268"/>
    </location>
</feature>
<dbReference type="InterPro" id="IPR053932">
    <property type="entry name" value="GeBP-like_DBD"/>
</dbReference>
<feature type="compositionally biased region" description="Basic and acidic residues" evidence="2">
    <location>
        <begin position="55"/>
        <end position="66"/>
    </location>
</feature>
<protein>
    <recommendedName>
        <fullName evidence="3">Glabrous enhancer-binding protein-like DBD domain-containing protein</fullName>
    </recommendedName>
</protein>
<accession>A0A4U6WRR8</accession>
<feature type="compositionally biased region" description="Low complexity" evidence="2">
    <location>
        <begin position="369"/>
        <end position="384"/>
    </location>
</feature>
<dbReference type="OMA" id="IAKKHPP"/>
<evidence type="ECO:0000256" key="1">
    <source>
        <dbReference type="ARBA" id="ARBA00010820"/>
    </source>
</evidence>
<feature type="region of interest" description="Disordered" evidence="2">
    <location>
        <begin position="212"/>
        <end position="305"/>
    </location>
</feature>
<evidence type="ECO:0000256" key="2">
    <source>
        <dbReference type="SAM" id="MobiDB-lite"/>
    </source>
</evidence>
<feature type="compositionally biased region" description="Polar residues" evidence="2">
    <location>
        <begin position="1"/>
        <end position="10"/>
    </location>
</feature>
<evidence type="ECO:0000313" key="5">
    <source>
        <dbReference type="Proteomes" id="UP000298652"/>
    </source>
</evidence>
<dbReference type="Gramene" id="TKW41777">
    <property type="protein sequence ID" value="TKW41777"/>
    <property type="gene ID" value="SEVIR_1G339900v2"/>
</dbReference>
<dbReference type="AlphaFoldDB" id="A0A4U6WRR8"/>
<comment type="similarity">
    <text evidence="1">Belongs to the GeBP family.</text>
</comment>
<dbReference type="Pfam" id="PF04504">
    <property type="entry name" value="GeBP-like_DBD"/>
    <property type="match status" value="1"/>
</dbReference>